<keyword evidence="3" id="KW-1185">Reference proteome</keyword>
<accession>A0A814T3Y0</accession>
<evidence type="ECO:0000313" key="3">
    <source>
        <dbReference type="Proteomes" id="UP000663828"/>
    </source>
</evidence>
<organism evidence="2 3">
    <name type="scientific">Adineta ricciae</name>
    <name type="common">Rotifer</name>
    <dbReference type="NCBI Taxonomy" id="249248"/>
    <lineage>
        <taxon>Eukaryota</taxon>
        <taxon>Metazoa</taxon>
        <taxon>Spiralia</taxon>
        <taxon>Gnathifera</taxon>
        <taxon>Rotifera</taxon>
        <taxon>Eurotatoria</taxon>
        <taxon>Bdelloidea</taxon>
        <taxon>Adinetida</taxon>
        <taxon>Adinetidae</taxon>
        <taxon>Adineta</taxon>
    </lineage>
</organism>
<dbReference type="AlphaFoldDB" id="A0A814T3Y0"/>
<reference evidence="2" key="1">
    <citation type="submission" date="2021-02" db="EMBL/GenBank/DDBJ databases">
        <authorList>
            <person name="Nowell W R."/>
        </authorList>
    </citation>
    <scope>NUCLEOTIDE SEQUENCE</scope>
</reference>
<feature type="transmembrane region" description="Helical" evidence="1">
    <location>
        <begin position="194"/>
        <end position="215"/>
    </location>
</feature>
<comment type="caution">
    <text evidence="2">The sequence shown here is derived from an EMBL/GenBank/DDBJ whole genome shotgun (WGS) entry which is preliminary data.</text>
</comment>
<sequence>MSWLKEICERLFHWSNITYIANSYGEDIWISIKSNDLELHVASIGLDAMESQVTRLCDLKLIKTSEIGWIKLTSGNIHKHNRSSKTERITIVCTDTLKKALAAVAAVSNNVSDAVTGDVDLVLVLNYQIQQNYSYIVTSNGEFLQQKYGSNNLFLDFLNKDHNPEETNSNTAGTEQNEEQTNLNISDTSPNCSVFLSTLFYFSVFICTPLCITILPSHIKGASTSI</sequence>
<keyword evidence="1" id="KW-0472">Membrane</keyword>
<dbReference type="EMBL" id="CAJNOR010001515">
    <property type="protein sequence ID" value="CAF1156150.1"/>
    <property type="molecule type" value="Genomic_DNA"/>
</dbReference>
<name>A0A814T3Y0_ADIRI</name>
<evidence type="ECO:0000313" key="2">
    <source>
        <dbReference type="EMBL" id="CAF1156150.1"/>
    </source>
</evidence>
<protein>
    <submittedName>
        <fullName evidence="2">Uncharacterized protein</fullName>
    </submittedName>
</protein>
<proteinExistence type="predicted"/>
<evidence type="ECO:0000256" key="1">
    <source>
        <dbReference type="SAM" id="Phobius"/>
    </source>
</evidence>
<gene>
    <name evidence="2" type="ORF">XAT740_LOCUS21223</name>
</gene>
<dbReference type="Proteomes" id="UP000663828">
    <property type="component" value="Unassembled WGS sequence"/>
</dbReference>
<keyword evidence="1" id="KW-0812">Transmembrane</keyword>
<keyword evidence="1" id="KW-1133">Transmembrane helix</keyword>